<evidence type="ECO:0000256" key="1">
    <source>
        <dbReference type="SAM" id="MobiDB-lite"/>
    </source>
</evidence>
<feature type="region of interest" description="Disordered" evidence="1">
    <location>
        <begin position="397"/>
        <end position="416"/>
    </location>
</feature>
<feature type="transmembrane region" description="Helical" evidence="2">
    <location>
        <begin position="204"/>
        <end position="231"/>
    </location>
</feature>
<keyword evidence="4" id="KW-1185">Reference proteome</keyword>
<gene>
    <name evidence="3" type="ORF">BLNAU_17920</name>
</gene>
<feature type="transmembrane region" description="Helical" evidence="2">
    <location>
        <begin position="55"/>
        <end position="73"/>
    </location>
</feature>
<feature type="transmembrane region" description="Helical" evidence="2">
    <location>
        <begin position="22"/>
        <end position="43"/>
    </location>
</feature>
<evidence type="ECO:0000313" key="4">
    <source>
        <dbReference type="Proteomes" id="UP001281761"/>
    </source>
</evidence>
<keyword evidence="2" id="KW-0812">Transmembrane</keyword>
<sequence length="416" mass="48185">MVHLDQLIIHVEIPVLFGKGNIWLLFLFFQYFVCALLSTYELIFLIRDRQKKNGLLIALFACLSAYLAIHSILNLTPFPWTPTSFFLFDQMPRALLNCAWILFGWWLSQLLLSQKRLKQFMAVLHIVFLLIAGISHFLGMLISLALYKPDKQLTDPGVGSTKSLHTSFFSLIIIYSVVLVMLSVDYVVLFWARHKVKDKTIRRFHSLYLFPMTSIIVVLLLQIGAFMIIVLQVGVIYGSMENQAKICLYPQIYGQKKPHDCTNFAWLYVLRYTLLHTLPVIVFFVHTLPSTGSSFDRVQQFRRLITHHLPRPQKFNGNDRPQKQNFRRPQKNLNGRHFCALHTSKPDSDPKHLPQDHTVLPINENEFEFDEDAEIQSAVDGNGMSFYQNNPYAMYGLSQEEESDDGEYDEIDLDAF</sequence>
<dbReference type="EMBL" id="JARBJD010000209">
    <property type="protein sequence ID" value="KAK2947144.1"/>
    <property type="molecule type" value="Genomic_DNA"/>
</dbReference>
<keyword evidence="2" id="KW-0472">Membrane</keyword>
<organism evidence="3 4">
    <name type="scientific">Blattamonas nauphoetae</name>
    <dbReference type="NCBI Taxonomy" id="2049346"/>
    <lineage>
        <taxon>Eukaryota</taxon>
        <taxon>Metamonada</taxon>
        <taxon>Preaxostyla</taxon>
        <taxon>Oxymonadida</taxon>
        <taxon>Blattamonas</taxon>
    </lineage>
</organism>
<evidence type="ECO:0000313" key="3">
    <source>
        <dbReference type="EMBL" id="KAK2947144.1"/>
    </source>
</evidence>
<feature type="transmembrane region" description="Helical" evidence="2">
    <location>
        <begin position="93"/>
        <end position="112"/>
    </location>
</feature>
<keyword evidence="2" id="KW-1133">Transmembrane helix</keyword>
<protein>
    <submittedName>
        <fullName evidence="3">Uncharacterized protein</fullName>
    </submittedName>
</protein>
<feature type="transmembrane region" description="Helical" evidence="2">
    <location>
        <begin position="124"/>
        <end position="147"/>
    </location>
</feature>
<comment type="caution">
    <text evidence="3">The sequence shown here is derived from an EMBL/GenBank/DDBJ whole genome shotgun (WGS) entry which is preliminary data.</text>
</comment>
<feature type="region of interest" description="Disordered" evidence="1">
    <location>
        <begin position="310"/>
        <end position="329"/>
    </location>
</feature>
<feature type="transmembrane region" description="Helical" evidence="2">
    <location>
        <begin position="265"/>
        <end position="285"/>
    </location>
</feature>
<feature type="compositionally biased region" description="Acidic residues" evidence="1">
    <location>
        <begin position="399"/>
        <end position="416"/>
    </location>
</feature>
<evidence type="ECO:0000256" key="2">
    <source>
        <dbReference type="SAM" id="Phobius"/>
    </source>
</evidence>
<proteinExistence type="predicted"/>
<dbReference type="Proteomes" id="UP001281761">
    <property type="component" value="Unassembled WGS sequence"/>
</dbReference>
<feature type="transmembrane region" description="Helical" evidence="2">
    <location>
        <begin position="167"/>
        <end position="192"/>
    </location>
</feature>
<reference evidence="3 4" key="1">
    <citation type="journal article" date="2022" name="bioRxiv">
        <title>Genomics of Preaxostyla Flagellates Illuminates Evolutionary Transitions and the Path Towards Mitochondrial Loss.</title>
        <authorList>
            <person name="Novak L.V.F."/>
            <person name="Treitli S.C."/>
            <person name="Pyrih J."/>
            <person name="Halakuc P."/>
            <person name="Pipaliya S.V."/>
            <person name="Vacek V."/>
            <person name="Brzon O."/>
            <person name="Soukal P."/>
            <person name="Eme L."/>
            <person name="Dacks J.B."/>
            <person name="Karnkowska A."/>
            <person name="Elias M."/>
            <person name="Hampl V."/>
        </authorList>
    </citation>
    <scope>NUCLEOTIDE SEQUENCE [LARGE SCALE GENOMIC DNA]</scope>
    <source>
        <strain evidence="3">NAU3</strain>
        <tissue evidence="3">Gut</tissue>
    </source>
</reference>
<name>A0ABQ9X5U6_9EUKA</name>
<accession>A0ABQ9X5U6</accession>